<accession>A0A7D9DXK0</accession>
<reference evidence="1" key="1">
    <citation type="submission" date="2020-04" db="EMBL/GenBank/DDBJ databases">
        <authorList>
            <person name="Alioto T."/>
            <person name="Alioto T."/>
            <person name="Gomez Garrido J."/>
        </authorList>
    </citation>
    <scope>NUCLEOTIDE SEQUENCE</scope>
    <source>
        <strain evidence="1">A484AB</strain>
    </source>
</reference>
<name>A0A7D9DXK0_PARCT</name>
<proteinExistence type="predicted"/>
<dbReference type="PANTHER" id="PTHR47018:SF3">
    <property type="entry name" value="MYCBP-ASSOCIATED PROTEIN"/>
    <property type="match status" value="1"/>
</dbReference>
<evidence type="ECO:0000313" key="2">
    <source>
        <dbReference type="Proteomes" id="UP001152795"/>
    </source>
</evidence>
<evidence type="ECO:0000313" key="1">
    <source>
        <dbReference type="EMBL" id="CAB3995672.1"/>
    </source>
</evidence>
<gene>
    <name evidence="1" type="ORF">PACLA_8A044085</name>
</gene>
<dbReference type="AlphaFoldDB" id="A0A7D9DXK0"/>
<dbReference type="OrthoDB" id="10035704at2759"/>
<comment type="caution">
    <text evidence="1">The sequence shown here is derived from an EMBL/GenBank/DDBJ whole genome shotgun (WGS) entry which is preliminary data.</text>
</comment>
<dbReference type="Proteomes" id="UP001152795">
    <property type="component" value="Unassembled WGS sequence"/>
</dbReference>
<dbReference type="PANTHER" id="PTHR47018">
    <property type="entry name" value="CXC DOMAIN-CONTAINING PROTEIN-RELATED"/>
    <property type="match status" value="1"/>
</dbReference>
<dbReference type="EMBL" id="CACRXK020002708">
    <property type="protein sequence ID" value="CAB3995672.1"/>
    <property type="molecule type" value="Genomic_DNA"/>
</dbReference>
<organism evidence="1 2">
    <name type="scientific">Paramuricea clavata</name>
    <name type="common">Red gorgonian</name>
    <name type="synonym">Violescent sea-whip</name>
    <dbReference type="NCBI Taxonomy" id="317549"/>
    <lineage>
        <taxon>Eukaryota</taxon>
        <taxon>Metazoa</taxon>
        <taxon>Cnidaria</taxon>
        <taxon>Anthozoa</taxon>
        <taxon>Octocorallia</taxon>
        <taxon>Malacalcyonacea</taxon>
        <taxon>Plexauridae</taxon>
        <taxon>Paramuricea</taxon>
    </lineage>
</organism>
<sequence length="591" mass="67277">MSYIYAIYKRFKGSGMAETLVAAEELSEHVKENLDTLRNAFTETQEDLQKAHSNLEDDDDIKELINQVYKEPGTDMGDFWVSFMEMSDPLVQNIDACHARNGTEYLSPTYDMLPWLMAYDNHGYGRWLPDYWAMLSSLPNKQMAFFNDHFAQSMTGLPHLCQPIDLWIETTMNLNSKLKQGWLQLLLNEKQLFSTTRNVNNVARVKKAAVTRNLKWHCCHRKHVECQPARMKKDEQAVQDIQACMNDFGADPFDTSLPTLRSLQYGVIASPELLHDFTTALPDAQAQVEILLQERVFTKNEPLTATIHKNKRRNFANNQIQAPLGAPMKVVQMEKAGLAALIDLAEGSGMVQLESVLENRVTEECLSLYNIDGSMRKTTKSKLLEMFNLEPVAEKTCGHVCLIDMGLIWQLATPTVEDRKSKKRDGSEYHWSDYLDKICTIIFSRLADACLIILFNDKYDLPFSIKDDEHDRRAAEHHHISNVYPKAEDTFPGACEFNKLMVNSGNKGETSTNLSTDVASTDYVFNHPEADTILSSAYAKLRAGDNNETVVIDSEDMEVYVQAAYVSQQLRGDLLMKRRDSLIAMTCFQKR</sequence>
<protein>
    <submittedName>
        <fullName evidence="1">Uncharacterized protein</fullName>
    </submittedName>
</protein>
<keyword evidence="2" id="KW-1185">Reference proteome</keyword>